<keyword evidence="4" id="KW-1185">Reference proteome</keyword>
<dbReference type="HOGENOM" id="CLU_013044_1_1_1"/>
<sequence>MIFQKLDIFSSQFYFNTGIHQAKRGTFFGSLLSFTVFTTTIAYFVYIFTQYVTNQIDPIFRSQSIISQNLIETDLNNDLVGFRFEYGSSSYEELYPKNYTYLVYLAYFQYSTPDDSILIPLNVTDCTNPNLEGFKCLDFSNVKNYTLLLNTDKNMKSTVLIQTYGCRDIDSQKTTIPDNCADQSLIDSMINGINSILRFKIYTSQYNTATQKKEVNYRNAYVYTVANQQIVSQLKTQIQNTQIKQGLIVQSSTNFTSPIQWTQQDQSIDRNYALTQIGAGGYSVMILMVDEIIQHIQIQYPTLPQVLALVSSVFTLLMMFGIFGRIASQKSIQQDLLMLFLKSIYQDNYLGIFKKTNNNNTLSQQQQIQTNQQNLVDGELRQSEAKETDDDKIQEKDQQVTIPAFYNRQKISLDIEQLSNNNNNENLLLSPNNYQQNNNSQSQQPPQSTESIYQLIFENNIIDEINQENSNNNRHTINEIESDNQQSERNQIKYNFNNRISKLQFKPQNKKLDGINSKKEDLMDNLKAIQDINCSNKTQQLRIIREKMEVINKKQLQNIEQQIRKELNIFNFIKDIILLKKAIMMILTKEQLAALHLVGCSSSYLNVDLNNVDSDIDELEQKLNLSHYEKQLAILQSEKFQSQYFQDFLSKCSDEENINEIDMKILSSIQKCHLN</sequence>
<keyword evidence="2" id="KW-0472">Membrane</keyword>
<proteinExistence type="predicted"/>
<dbReference type="eggNOG" id="ENOG502T0U3">
    <property type="taxonomic scope" value="Eukaryota"/>
</dbReference>
<keyword evidence="2" id="KW-1133">Transmembrane helix</keyword>
<dbReference type="RefSeq" id="XP_001022825.2">
    <property type="nucleotide sequence ID" value="XM_001022825.2"/>
</dbReference>
<organism evidence="3 4">
    <name type="scientific">Tetrahymena thermophila (strain SB210)</name>
    <dbReference type="NCBI Taxonomy" id="312017"/>
    <lineage>
        <taxon>Eukaryota</taxon>
        <taxon>Sar</taxon>
        <taxon>Alveolata</taxon>
        <taxon>Ciliophora</taxon>
        <taxon>Intramacronucleata</taxon>
        <taxon>Oligohymenophorea</taxon>
        <taxon>Hymenostomatida</taxon>
        <taxon>Tetrahymenina</taxon>
        <taxon>Tetrahymenidae</taxon>
        <taxon>Tetrahymena</taxon>
    </lineage>
</organism>
<dbReference type="Proteomes" id="UP000009168">
    <property type="component" value="Unassembled WGS sequence"/>
</dbReference>
<dbReference type="GeneID" id="7836474"/>
<dbReference type="AlphaFoldDB" id="Q241X1"/>
<protein>
    <submittedName>
        <fullName evidence="3">Transmembrane protein, putative</fullName>
    </submittedName>
</protein>
<evidence type="ECO:0000313" key="4">
    <source>
        <dbReference type="Proteomes" id="UP000009168"/>
    </source>
</evidence>
<feature type="transmembrane region" description="Helical" evidence="2">
    <location>
        <begin position="306"/>
        <end position="328"/>
    </location>
</feature>
<feature type="transmembrane region" description="Helical" evidence="2">
    <location>
        <begin position="27"/>
        <end position="48"/>
    </location>
</feature>
<evidence type="ECO:0000256" key="2">
    <source>
        <dbReference type="SAM" id="Phobius"/>
    </source>
</evidence>
<dbReference type="OrthoDB" id="302623at2759"/>
<dbReference type="EMBL" id="GG662529">
    <property type="protein sequence ID" value="EAS02580.2"/>
    <property type="molecule type" value="Genomic_DNA"/>
</dbReference>
<keyword evidence="2 3" id="KW-0812">Transmembrane</keyword>
<dbReference type="InParanoid" id="Q241X1"/>
<evidence type="ECO:0000256" key="1">
    <source>
        <dbReference type="SAM" id="MobiDB-lite"/>
    </source>
</evidence>
<name>Q241X1_TETTS</name>
<evidence type="ECO:0000313" key="3">
    <source>
        <dbReference type="EMBL" id="EAS02580.2"/>
    </source>
</evidence>
<reference evidence="4" key="1">
    <citation type="journal article" date="2006" name="PLoS Biol.">
        <title>Macronuclear genome sequence of the ciliate Tetrahymena thermophila, a model eukaryote.</title>
        <authorList>
            <person name="Eisen J.A."/>
            <person name="Coyne R.S."/>
            <person name="Wu M."/>
            <person name="Wu D."/>
            <person name="Thiagarajan M."/>
            <person name="Wortman J.R."/>
            <person name="Badger J.H."/>
            <person name="Ren Q."/>
            <person name="Amedeo P."/>
            <person name="Jones K.M."/>
            <person name="Tallon L.J."/>
            <person name="Delcher A.L."/>
            <person name="Salzberg S.L."/>
            <person name="Silva J.C."/>
            <person name="Haas B.J."/>
            <person name="Majoros W.H."/>
            <person name="Farzad M."/>
            <person name="Carlton J.M."/>
            <person name="Smith R.K. Jr."/>
            <person name="Garg J."/>
            <person name="Pearlman R.E."/>
            <person name="Karrer K.M."/>
            <person name="Sun L."/>
            <person name="Manning G."/>
            <person name="Elde N.C."/>
            <person name="Turkewitz A.P."/>
            <person name="Asai D.J."/>
            <person name="Wilkes D.E."/>
            <person name="Wang Y."/>
            <person name="Cai H."/>
            <person name="Collins K."/>
            <person name="Stewart B.A."/>
            <person name="Lee S.R."/>
            <person name="Wilamowska K."/>
            <person name="Weinberg Z."/>
            <person name="Ruzzo W.L."/>
            <person name="Wloga D."/>
            <person name="Gaertig J."/>
            <person name="Frankel J."/>
            <person name="Tsao C.-C."/>
            <person name="Gorovsky M.A."/>
            <person name="Keeling P.J."/>
            <person name="Waller R.F."/>
            <person name="Patron N.J."/>
            <person name="Cherry J.M."/>
            <person name="Stover N.A."/>
            <person name="Krieger C.J."/>
            <person name="del Toro C."/>
            <person name="Ryder H.F."/>
            <person name="Williamson S.C."/>
            <person name="Barbeau R.A."/>
            <person name="Hamilton E.P."/>
            <person name="Orias E."/>
        </authorList>
    </citation>
    <scope>NUCLEOTIDE SEQUENCE [LARGE SCALE GENOMIC DNA]</scope>
    <source>
        <strain evidence="4">SB210</strain>
    </source>
</reference>
<dbReference type="KEGG" id="tet:TTHERM_00951830"/>
<gene>
    <name evidence="3" type="ORF">TTHERM_00951830</name>
</gene>
<accession>Q241X1</accession>
<feature type="compositionally biased region" description="Low complexity" evidence="1">
    <location>
        <begin position="422"/>
        <end position="448"/>
    </location>
</feature>
<feature type="region of interest" description="Disordered" evidence="1">
    <location>
        <begin position="422"/>
        <end position="449"/>
    </location>
</feature>